<dbReference type="PROSITE" id="PS51464">
    <property type="entry name" value="SIS"/>
    <property type="match status" value="2"/>
</dbReference>
<reference evidence="4" key="1">
    <citation type="submission" date="2017-04" db="EMBL/GenBank/DDBJ databases">
        <authorList>
            <person name="Varghese N."/>
            <person name="Submissions S."/>
        </authorList>
    </citation>
    <scope>NUCLEOTIDE SEQUENCE [LARGE SCALE GENOMIC DNA]</scope>
    <source>
        <strain evidence="4">DSM 19835</strain>
    </source>
</reference>
<sequence>MISFKINFDIESMIENKNRTDSSYTATEIMGQPYLWNRTYEDVVAAKQELSVFLNRVLVYDNLRVILTGAGTSAFIGDVLHKKFQKNFGRPTEVIASTDFISHPSDYIMDSEQPILMVSFARSGDSPESVATVDLANEYCSTIFHLIITCNATGKLANLANLDNSFVLLMPAGANDKGLAMTASFTTMLLAGILVSDIDGLERNRNHVDQLVRYGKTILSKYSEKIKAVAALEFDRVVFLGSGTLKGIARESHLKVQELSDGQVVCKYDSFLGLRHGPKAVINESTLVVYLFSNDDFVNNYEFDLVRSINRQKEKLYEIGIGEVIKNKESFSLDLSIEVAESNNIPEEFFAVCSVLPSQLLGLYKSLDLGLSPDSPSINNSINRVVQGVKIYKNKSKL</sequence>
<keyword evidence="3" id="KW-0413">Isomerase</keyword>
<dbReference type="SUPFAM" id="SSF53697">
    <property type="entry name" value="SIS domain"/>
    <property type="match status" value="1"/>
</dbReference>
<protein>
    <submittedName>
        <fullName evidence="3">Tagatose-6-phosphate ketose/aldose isomerase</fullName>
    </submittedName>
</protein>
<dbReference type="InterPro" id="IPR001347">
    <property type="entry name" value="SIS_dom"/>
</dbReference>
<dbReference type="InterPro" id="IPR046348">
    <property type="entry name" value="SIS_dom_sf"/>
</dbReference>
<organism evidence="3 4">
    <name type="scientific">Arenibacter troitsensis</name>
    <dbReference type="NCBI Taxonomy" id="188872"/>
    <lineage>
        <taxon>Bacteria</taxon>
        <taxon>Pseudomonadati</taxon>
        <taxon>Bacteroidota</taxon>
        <taxon>Flavobacteriia</taxon>
        <taxon>Flavobacteriales</taxon>
        <taxon>Flavobacteriaceae</taxon>
        <taxon>Arenibacter</taxon>
    </lineage>
</organism>
<evidence type="ECO:0000256" key="1">
    <source>
        <dbReference type="ARBA" id="ARBA00022737"/>
    </source>
</evidence>
<dbReference type="InterPro" id="IPR035466">
    <property type="entry name" value="GlmS/AgaS_SIS"/>
</dbReference>
<dbReference type="CDD" id="cd05008">
    <property type="entry name" value="SIS_GlmS_GlmD_1"/>
    <property type="match status" value="1"/>
</dbReference>
<dbReference type="STRING" id="188872.SAMN03080602_00369"/>
<gene>
    <name evidence="3" type="ORF">SAMN03080602_00369</name>
</gene>
<keyword evidence="1" id="KW-0677">Repeat</keyword>
<dbReference type="GO" id="GO:0016853">
    <property type="term" value="F:isomerase activity"/>
    <property type="evidence" value="ECO:0007669"/>
    <property type="project" value="UniProtKB-KW"/>
</dbReference>
<feature type="domain" description="SIS" evidence="2">
    <location>
        <begin position="222"/>
        <end position="376"/>
    </location>
</feature>
<feature type="domain" description="SIS" evidence="2">
    <location>
        <begin position="54"/>
        <end position="206"/>
    </location>
</feature>
<dbReference type="PANTHER" id="PTHR10937:SF4">
    <property type="entry name" value="GLUCOSAMINE-6-PHOSPHATE DEAMINASE"/>
    <property type="match status" value="1"/>
</dbReference>
<proteinExistence type="predicted"/>
<dbReference type="Pfam" id="PF01380">
    <property type="entry name" value="SIS"/>
    <property type="match status" value="1"/>
</dbReference>
<name>A0A1X7I2N7_9FLAO</name>
<evidence type="ECO:0000313" key="4">
    <source>
        <dbReference type="Proteomes" id="UP000193420"/>
    </source>
</evidence>
<dbReference type="GO" id="GO:1901135">
    <property type="term" value="P:carbohydrate derivative metabolic process"/>
    <property type="evidence" value="ECO:0007669"/>
    <property type="project" value="InterPro"/>
</dbReference>
<evidence type="ECO:0000313" key="3">
    <source>
        <dbReference type="EMBL" id="SMG08685.1"/>
    </source>
</evidence>
<dbReference type="PANTHER" id="PTHR10937">
    <property type="entry name" value="GLUCOSAMINE--FRUCTOSE-6-PHOSPHATE AMINOTRANSFERASE, ISOMERIZING"/>
    <property type="match status" value="1"/>
</dbReference>
<dbReference type="GO" id="GO:0097367">
    <property type="term" value="F:carbohydrate derivative binding"/>
    <property type="evidence" value="ECO:0007669"/>
    <property type="project" value="InterPro"/>
</dbReference>
<evidence type="ECO:0000259" key="2">
    <source>
        <dbReference type="PROSITE" id="PS51464"/>
    </source>
</evidence>
<dbReference type="EMBL" id="FXAO01000001">
    <property type="protein sequence ID" value="SMG08685.1"/>
    <property type="molecule type" value="Genomic_DNA"/>
</dbReference>
<accession>A0A1X7I2N7</accession>
<dbReference type="Gene3D" id="3.40.50.10490">
    <property type="entry name" value="Glucose-6-phosphate isomerase like protein, domain 1"/>
    <property type="match status" value="2"/>
</dbReference>
<dbReference type="AlphaFoldDB" id="A0A1X7I2N7"/>
<dbReference type="Proteomes" id="UP000193420">
    <property type="component" value="Unassembled WGS sequence"/>
</dbReference>
<keyword evidence="4" id="KW-1185">Reference proteome</keyword>